<dbReference type="Pfam" id="PF00106">
    <property type="entry name" value="adh_short"/>
    <property type="match status" value="1"/>
</dbReference>
<dbReference type="InterPro" id="IPR036291">
    <property type="entry name" value="NAD(P)-bd_dom_sf"/>
</dbReference>
<comment type="similarity">
    <text evidence="1">Belongs to the short-chain dehydrogenases/reductases (SDR) family.</text>
</comment>
<dbReference type="InterPro" id="IPR057326">
    <property type="entry name" value="KR_dom"/>
</dbReference>
<organism evidence="4 5">
    <name type="scientific">Rhodococcus rhodnii</name>
    <dbReference type="NCBI Taxonomy" id="38312"/>
    <lineage>
        <taxon>Bacteria</taxon>
        <taxon>Bacillati</taxon>
        <taxon>Actinomycetota</taxon>
        <taxon>Actinomycetes</taxon>
        <taxon>Mycobacteriales</taxon>
        <taxon>Nocardiaceae</taxon>
        <taxon>Rhodococcus</taxon>
    </lineage>
</organism>
<feature type="domain" description="Ketoreductase" evidence="3">
    <location>
        <begin position="18"/>
        <end position="196"/>
    </location>
</feature>
<evidence type="ECO:0000313" key="4">
    <source>
        <dbReference type="EMBL" id="TXG89738.1"/>
    </source>
</evidence>
<accession>A0A6P2CFN6</accession>
<dbReference type="PANTHER" id="PTHR44196:SF1">
    <property type="entry name" value="DEHYDROGENASE_REDUCTASE SDR FAMILY MEMBER 7B"/>
    <property type="match status" value="1"/>
</dbReference>
<dbReference type="PROSITE" id="PS00061">
    <property type="entry name" value="ADH_SHORT"/>
    <property type="match status" value="1"/>
</dbReference>
<protein>
    <submittedName>
        <fullName evidence="4">SDR family oxidoreductase</fullName>
    </submittedName>
</protein>
<dbReference type="Proteomes" id="UP000471120">
    <property type="component" value="Unassembled WGS sequence"/>
</dbReference>
<name>A0A6P2CFN6_9NOCA</name>
<dbReference type="RefSeq" id="WP_010837880.1">
    <property type="nucleotide sequence ID" value="NZ_QRCM01000001.1"/>
</dbReference>
<sequence>MTSAAPHAAPESRTPARPRALVTGSTRGLGAAIARELAPTHDLLLGARTADDAQSLAAELPGRAEAFVADLTDSQRLADACAAAGLSDGEPLNVLVHNAGIAELGTTEESTPEQWERTFDINLFAVVELTRLALPALRRTGGHVVFVNSGAGLRANPGWGAYAASKFALKAFADALRGEEPEIRVTSIHPGRIDTEMQRAIVAHEGGDYRPDAFLDPKTVAAAVRNAVETPADAHPVEVALRVR</sequence>
<dbReference type="PANTHER" id="PTHR44196">
    <property type="entry name" value="DEHYDROGENASE/REDUCTASE SDR FAMILY MEMBER 7B"/>
    <property type="match status" value="1"/>
</dbReference>
<evidence type="ECO:0000256" key="2">
    <source>
        <dbReference type="ARBA" id="ARBA00023002"/>
    </source>
</evidence>
<dbReference type="PRINTS" id="PR00081">
    <property type="entry name" value="GDHRDH"/>
</dbReference>
<evidence type="ECO:0000256" key="1">
    <source>
        <dbReference type="ARBA" id="ARBA00006484"/>
    </source>
</evidence>
<dbReference type="CDD" id="cd05233">
    <property type="entry name" value="SDR_c"/>
    <property type="match status" value="1"/>
</dbReference>
<evidence type="ECO:0000259" key="3">
    <source>
        <dbReference type="SMART" id="SM00822"/>
    </source>
</evidence>
<dbReference type="SUPFAM" id="SSF51735">
    <property type="entry name" value="NAD(P)-binding Rossmann-fold domains"/>
    <property type="match status" value="1"/>
</dbReference>
<dbReference type="Gene3D" id="3.40.50.720">
    <property type="entry name" value="NAD(P)-binding Rossmann-like Domain"/>
    <property type="match status" value="1"/>
</dbReference>
<reference evidence="4 5" key="1">
    <citation type="submission" date="2018-07" db="EMBL/GenBank/DDBJ databases">
        <title>Genome sequence of Rhodococcus rhodnii ATCC 35071 from Rhodnius prolixus.</title>
        <authorList>
            <person name="Patel V."/>
            <person name="Vogel K.J."/>
        </authorList>
    </citation>
    <scope>NUCLEOTIDE SEQUENCE [LARGE SCALE GENOMIC DNA]</scope>
    <source>
        <strain evidence="4 5">ATCC 35071</strain>
    </source>
</reference>
<dbReference type="GO" id="GO:0016491">
    <property type="term" value="F:oxidoreductase activity"/>
    <property type="evidence" value="ECO:0007669"/>
    <property type="project" value="UniProtKB-KW"/>
</dbReference>
<dbReference type="GO" id="GO:0016020">
    <property type="term" value="C:membrane"/>
    <property type="evidence" value="ECO:0007669"/>
    <property type="project" value="TreeGrafter"/>
</dbReference>
<dbReference type="InterPro" id="IPR020904">
    <property type="entry name" value="Sc_DH/Rdtase_CS"/>
</dbReference>
<dbReference type="AlphaFoldDB" id="A0A6P2CFN6"/>
<gene>
    <name evidence="4" type="ORF">DW322_05310</name>
</gene>
<dbReference type="InterPro" id="IPR002347">
    <property type="entry name" value="SDR_fam"/>
</dbReference>
<dbReference type="NCBIfam" id="NF006073">
    <property type="entry name" value="PRK08219.1"/>
    <property type="match status" value="1"/>
</dbReference>
<dbReference type="SMART" id="SM00822">
    <property type="entry name" value="PKS_KR"/>
    <property type="match status" value="1"/>
</dbReference>
<evidence type="ECO:0000313" key="5">
    <source>
        <dbReference type="Proteomes" id="UP000471120"/>
    </source>
</evidence>
<keyword evidence="2" id="KW-0560">Oxidoreductase</keyword>
<dbReference type="EMBL" id="QRCM01000001">
    <property type="protein sequence ID" value="TXG89738.1"/>
    <property type="molecule type" value="Genomic_DNA"/>
</dbReference>
<comment type="caution">
    <text evidence="4">The sequence shown here is derived from an EMBL/GenBank/DDBJ whole genome shotgun (WGS) entry which is preliminary data.</text>
</comment>
<proteinExistence type="inferred from homology"/>